<evidence type="ECO:0000313" key="2">
    <source>
        <dbReference type="EMBL" id="KRL64829.1"/>
    </source>
</evidence>
<protein>
    <recommendedName>
        <fullName evidence="1">YdhG-like domain-containing protein</fullName>
    </recommendedName>
</protein>
<dbReference type="InterPro" id="IPR014922">
    <property type="entry name" value="YdhG-like"/>
</dbReference>
<evidence type="ECO:0000313" key="3">
    <source>
        <dbReference type="Proteomes" id="UP000052013"/>
    </source>
</evidence>
<name>A0A0R1S766_9LACO</name>
<organism evidence="2 3">
    <name type="scientific">Lentilactobacillus diolivorans DSM 14421</name>
    <dbReference type="NCBI Taxonomy" id="1423739"/>
    <lineage>
        <taxon>Bacteria</taxon>
        <taxon>Bacillati</taxon>
        <taxon>Bacillota</taxon>
        <taxon>Bacilli</taxon>
        <taxon>Lactobacillales</taxon>
        <taxon>Lactobacillaceae</taxon>
        <taxon>Lentilactobacillus</taxon>
    </lineage>
</organism>
<accession>A0A0R1S766</accession>
<proteinExistence type="predicted"/>
<reference evidence="2 3" key="1">
    <citation type="journal article" date="2015" name="Genome Announc.">
        <title>Expanding the biotechnology potential of lactobacilli through comparative genomics of 213 strains and associated genera.</title>
        <authorList>
            <person name="Sun Z."/>
            <person name="Harris H.M."/>
            <person name="McCann A."/>
            <person name="Guo C."/>
            <person name="Argimon S."/>
            <person name="Zhang W."/>
            <person name="Yang X."/>
            <person name="Jeffery I.B."/>
            <person name="Cooney J.C."/>
            <person name="Kagawa T.F."/>
            <person name="Liu W."/>
            <person name="Song Y."/>
            <person name="Salvetti E."/>
            <person name="Wrobel A."/>
            <person name="Rasinkangas P."/>
            <person name="Parkhill J."/>
            <person name="Rea M.C."/>
            <person name="O'Sullivan O."/>
            <person name="Ritari J."/>
            <person name="Douillard F.P."/>
            <person name="Paul Ross R."/>
            <person name="Yang R."/>
            <person name="Briner A.E."/>
            <person name="Felis G.E."/>
            <person name="de Vos W.M."/>
            <person name="Barrangou R."/>
            <person name="Klaenhammer T.R."/>
            <person name="Caufield P.W."/>
            <person name="Cui Y."/>
            <person name="Zhang H."/>
            <person name="O'Toole P.W."/>
        </authorList>
    </citation>
    <scope>NUCLEOTIDE SEQUENCE [LARGE SCALE GENOMIC DNA]</scope>
    <source>
        <strain evidence="2 3">DSM 14421</strain>
    </source>
</reference>
<comment type="caution">
    <text evidence="2">The sequence shown here is derived from an EMBL/GenBank/DDBJ whole genome shotgun (WGS) entry which is preliminary data.</text>
</comment>
<dbReference type="Gene3D" id="3.90.1150.200">
    <property type="match status" value="1"/>
</dbReference>
<evidence type="ECO:0000259" key="1">
    <source>
        <dbReference type="Pfam" id="PF08818"/>
    </source>
</evidence>
<sequence>MILLEESNLPKKQKVTDTDDYISTASPNAQPLLTKLREIIRHTFPDAQEKISYMQPFYIFDHKKISIAAYQSHVSLAISADLTDDVIEHAKQLGYVTGQKRLNIDFNQPVPVTLVNDILKIVS</sequence>
<dbReference type="Proteomes" id="UP000052013">
    <property type="component" value="Unassembled WGS sequence"/>
</dbReference>
<dbReference type="STRING" id="1423739.FC85_GL000613"/>
<dbReference type="AlphaFoldDB" id="A0A0R1S766"/>
<dbReference type="SUPFAM" id="SSF159888">
    <property type="entry name" value="YdhG-like"/>
    <property type="match status" value="1"/>
</dbReference>
<dbReference type="EMBL" id="AZEY01000079">
    <property type="protein sequence ID" value="KRL64829.1"/>
    <property type="molecule type" value="Genomic_DNA"/>
</dbReference>
<feature type="domain" description="YdhG-like" evidence="1">
    <location>
        <begin position="30"/>
        <end position="120"/>
    </location>
</feature>
<dbReference type="Pfam" id="PF08818">
    <property type="entry name" value="DUF1801"/>
    <property type="match status" value="1"/>
</dbReference>
<dbReference type="PATRIC" id="fig|1423739.3.peg.642"/>
<gene>
    <name evidence="2" type="ORF">FC85_GL000613</name>
</gene>